<dbReference type="RefSeq" id="WP_347985196.1">
    <property type="nucleotide sequence ID" value="NZ_JBCNVT010000001.1"/>
</dbReference>
<dbReference type="EC" id="2.4.-.-" evidence="4"/>
<dbReference type="CDD" id="cd00761">
    <property type="entry name" value="Glyco_tranf_GTA_type"/>
    <property type="match status" value="1"/>
</dbReference>
<dbReference type="Pfam" id="PF00535">
    <property type="entry name" value="Glycos_transf_2"/>
    <property type="match status" value="1"/>
</dbReference>
<comment type="caution">
    <text evidence="4">The sequence shown here is derived from an EMBL/GenBank/DDBJ whole genome shotgun (WGS) entry which is preliminary data.</text>
</comment>
<gene>
    <name evidence="4" type="ORF">AAVZ08_00445</name>
</gene>
<sequence>MKNVSVSIIVAIYNVDKYISRCIKSLVDQTYKNIEIILVDDGSVDISPKICDDWALKDTRVRVIHKKNGGLSDARNAGLSVANGEYVCFVDGDDFIEKELVDQAYTSAKENNVDIVIYSNYDVTLGNVKMMHDLNFSKDVYRGKRDVLQLFKESIGTMPNSSSDYDIGFSPWGKLYKRDVLIKNGIKFQSERKLIYEDLMLLLDLIPCIKSAAIVNKPLYDYCQNDSSLTRSVDPNRFHKIKEQYYYLKNNSPYREEIFLDKEILLRFKRTMLSYVRNCAMRTINDSHAYKNMKEICQDSLCTEILNNYPVKKLPHNQKIFAYFLKHKVTIALLLITKIKNYMN</sequence>
<evidence type="ECO:0000259" key="3">
    <source>
        <dbReference type="Pfam" id="PF00535"/>
    </source>
</evidence>
<keyword evidence="5" id="KW-1185">Reference proteome</keyword>
<dbReference type="Gene3D" id="3.90.550.10">
    <property type="entry name" value="Spore Coat Polysaccharide Biosynthesis Protein SpsA, Chain A"/>
    <property type="match status" value="1"/>
</dbReference>
<keyword evidence="2 4" id="KW-0808">Transferase</keyword>
<dbReference type="InterPro" id="IPR001173">
    <property type="entry name" value="Glyco_trans_2-like"/>
</dbReference>
<evidence type="ECO:0000256" key="2">
    <source>
        <dbReference type="ARBA" id="ARBA00022679"/>
    </source>
</evidence>
<evidence type="ECO:0000313" key="5">
    <source>
        <dbReference type="Proteomes" id="UP001456307"/>
    </source>
</evidence>
<dbReference type="EMBL" id="JBCNVT010000001">
    <property type="protein sequence ID" value="MEO5285119.1"/>
    <property type="molecule type" value="Genomic_DNA"/>
</dbReference>
<protein>
    <submittedName>
        <fullName evidence="4">Glycosyltransferase</fullName>
        <ecNumber evidence="4">2.4.-.-</ecNumber>
    </submittedName>
</protein>
<dbReference type="InterPro" id="IPR029044">
    <property type="entry name" value="Nucleotide-diphossugar_trans"/>
</dbReference>
<evidence type="ECO:0000313" key="4">
    <source>
        <dbReference type="EMBL" id="MEO5285119.1"/>
    </source>
</evidence>
<accession>A0ABV0I1S3</accession>
<dbReference type="Proteomes" id="UP001456307">
    <property type="component" value="Unassembled WGS sequence"/>
</dbReference>
<proteinExistence type="predicted"/>
<feature type="domain" description="Glycosyltransferase 2-like" evidence="3">
    <location>
        <begin position="7"/>
        <end position="145"/>
    </location>
</feature>
<dbReference type="PANTHER" id="PTHR22916:SF51">
    <property type="entry name" value="GLYCOSYLTRANSFERASE EPSH-RELATED"/>
    <property type="match status" value="1"/>
</dbReference>
<dbReference type="SUPFAM" id="SSF53448">
    <property type="entry name" value="Nucleotide-diphospho-sugar transferases"/>
    <property type="match status" value="1"/>
</dbReference>
<dbReference type="PANTHER" id="PTHR22916">
    <property type="entry name" value="GLYCOSYLTRANSFERASE"/>
    <property type="match status" value="1"/>
</dbReference>
<name>A0ABV0I1S3_9LACO</name>
<reference evidence="4 5" key="1">
    <citation type="submission" date="2024-04" db="EMBL/GenBank/DDBJ databases">
        <title>Limosilactobacillus allomucosae sp. nov., a novel species isolated from wild boar faecal samples as potential probiotics for domestic pigs.</title>
        <authorList>
            <person name="Chen B."/>
        </authorList>
    </citation>
    <scope>NUCLEOTIDE SEQUENCE [LARGE SCALE GENOMIC DNA]</scope>
    <source>
        <strain evidence="4 5">WILCCON 0055</strain>
    </source>
</reference>
<dbReference type="GO" id="GO:0016757">
    <property type="term" value="F:glycosyltransferase activity"/>
    <property type="evidence" value="ECO:0007669"/>
    <property type="project" value="UniProtKB-KW"/>
</dbReference>
<keyword evidence="1 4" id="KW-0328">Glycosyltransferase</keyword>
<evidence type="ECO:0000256" key="1">
    <source>
        <dbReference type="ARBA" id="ARBA00022676"/>
    </source>
</evidence>
<organism evidence="4 5">
    <name type="scientific">Limosilactobacillus allomucosae</name>
    <dbReference type="NCBI Taxonomy" id="3142938"/>
    <lineage>
        <taxon>Bacteria</taxon>
        <taxon>Bacillati</taxon>
        <taxon>Bacillota</taxon>
        <taxon>Bacilli</taxon>
        <taxon>Lactobacillales</taxon>
        <taxon>Lactobacillaceae</taxon>
        <taxon>Limosilactobacillus</taxon>
    </lineage>
</organism>